<proteinExistence type="predicted"/>
<protein>
    <submittedName>
        <fullName evidence="3">Glycosyl hydrolases family 2, TIM barrel domain</fullName>
    </submittedName>
</protein>
<feature type="chain" id="PRO_5012373507" evidence="1">
    <location>
        <begin position="25"/>
        <end position="481"/>
    </location>
</feature>
<dbReference type="InterPro" id="IPR017853">
    <property type="entry name" value="GH"/>
</dbReference>
<dbReference type="InterPro" id="IPR051913">
    <property type="entry name" value="GH2_Domain-Containing"/>
</dbReference>
<sequence length="481" mass="53859">MKRFFTNHRLSSLCLCLTLAMACAPDRNLEDPNSRLATVDIGSFPESIEQMQIVIHAREGEADKPVVDQLYEERQLKGHQFSLEPGLYNFRVRLFKDNRLSYDSSACQNPDYLALQSPPALVSGRNQIKLVVCSVDDSDELVVIEPPTEDAELELEIVPEDQPAKNMAGIAIDGRQLLVNGKSYRIKGVCWNPVPLGERHPRVMFNEPARYQSELAHDIKLMTEAGINTVRTYVPITDKGVLDNLHQAGIRVIVPFFGNQSSNEAIATVHLVKDHPAILMYEVGNEWNYNHLYSGLNFDEALEKVGELARAIKGADPSRPVATSFGELPEPHVLDGLPDIDIWGLNVYAGKSFADRFARWQALSQKPMYFSEFGADAYDSVQGAANPMAQAEATEALLIEIRSHGAYGAAQPATIGGTIFEWNDEWWKNDNPDQQDLGGVAPGGGPWPDFTFNEEWWGLVTLDRKTRPAYDRLKKIYRSWE</sequence>
<dbReference type="InterPro" id="IPR006103">
    <property type="entry name" value="Glyco_hydro_2_cat"/>
</dbReference>
<evidence type="ECO:0000259" key="2">
    <source>
        <dbReference type="Pfam" id="PF02836"/>
    </source>
</evidence>
<dbReference type="Proteomes" id="UP000192907">
    <property type="component" value="Unassembled WGS sequence"/>
</dbReference>
<dbReference type="PANTHER" id="PTHR42732:SF1">
    <property type="entry name" value="BETA-MANNOSIDASE"/>
    <property type="match status" value="1"/>
</dbReference>
<dbReference type="EMBL" id="FWZT01000003">
    <property type="protein sequence ID" value="SMF01057.1"/>
    <property type="molecule type" value="Genomic_DNA"/>
</dbReference>
<evidence type="ECO:0000313" key="3">
    <source>
        <dbReference type="EMBL" id="SMF01057.1"/>
    </source>
</evidence>
<dbReference type="GO" id="GO:0004553">
    <property type="term" value="F:hydrolase activity, hydrolyzing O-glycosyl compounds"/>
    <property type="evidence" value="ECO:0007669"/>
    <property type="project" value="InterPro"/>
</dbReference>
<name>A0A1Y6BFN1_9BACT</name>
<feature type="domain" description="Glycoside hydrolase family 2 catalytic" evidence="2">
    <location>
        <begin position="266"/>
        <end position="385"/>
    </location>
</feature>
<dbReference type="PANTHER" id="PTHR42732">
    <property type="entry name" value="BETA-GALACTOSIDASE"/>
    <property type="match status" value="1"/>
</dbReference>
<keyword evidence="3" id="KW-0378">Hydrolase</keyword>
<reference evidence="4" key="1">
    <citation type="submission" date="2017-04" db="EMBL/GenBank/DDBJ databases">
        <authorList>
            <person name="Varghese N."/>
            <person name="Submissions S."/>
        </authorList>
    </citation>
    <scope>NUCLEOTIDE SEQUENCE [LARGE SCALE GENOMIC DNA]</scope>
    <source>
        <strain evidence="4">RKEM611</strain>
    </source>
</reference>
<dbReference type="Pfam" id="PF02836">
    <property type="entry name" value="Glyco_hydro_2_C"/>
    <property type="match status" value="1"/>
</dbReference>
<evidence type="ECO:0000256" key="1">
    <source>
        <dbReference type="SAM" id="SignalP"/>
    </source>
</evidence>
<dbReference type="AlphaFoldDB" id="A0A1Y6BFN1"/>
<dbReference type="GO" id="GO:0005975">
    <property type="term" value="P:carbohydrate metabolic process"/>
    <property type="evidence" value="ECO:0007669"/>
    <property type="project" value="InterPro"/>
</dbReference>
<dbReference type="RefSeq" id="WP_132316099.1">
    <property type="nucleotide sequence ID" value="NZ_FWZT01000003.1"/>
</dbReference>
<dbReference type="Gene3D" id="3.20.20.80">
    <property type="entry name" value="Glycosidases"/>
    <property type="match status" value="1"/>
</dbReference>
<organism evidence="3 4">
    <name type="scientific">Pseudobacteriovorax antillogorgiicola</name>
    <dbReference type="NCBI Taxonomy" id="1513793"/>
    <lineage>
        <taxon>Bacteria</taxon>
        <taxon>Pseudomonadati</taxon>
        <taxon>Bdellovibrionota</taxon>
        <taxon>Oligoflexia</taxon>
        <taxon>Oligoflexales</taxon>
        <taxon>Pseudobacteriovoracaceae</taxon>
        <taxon>Pseudobacteriovorax</taxon>
    </lineage>
</organism>
<accession>A0A1Y6BFN1</accession>
<dbReference type="SUPFAM" id="SSF51445">
    <property type="entry name" value="(Trans)glycosidases"/>
    <property type="match status" value="1"/>
</dbReference>
<dbReference type="STRING" id="1513793.SAMN06296036_103154"/>
<keyword evidence="1" id="KW-0732">Signal</keyword>
<evidence type="ECO:0000313" key="4">
    <source>
        <dbReference type="Proteomes" id="UP000192907"/>
    </source>
</evidence>
<keyword evidence="4" id="KW-1185">Reference proteome</keyword>
<dbReference type="OrthoDB" id="1205943at2"/>
<dbReference type="PROSITE" id="PS51257">
    <property type="entry name" value="PROKAR_LIPOPROTEIN"/>
    <property type="match status" value="1"/>
</dbReference>
<feature type="signal peptide" evidence="1">
    <location>
        <begin position="1"/>
        <end position="24"/>
    </location>
</feature>
<gene>
    <name evidence="3" type="ORF">SAMN06296036_103154</name>
</gene>